<organism evidence="4 5">
    <name type="scientific">Panagrolaimus davidi</name>
    <dbReference type="NCBI Taxonomy" id="227884"/>
    <lineage>
        <taxon>Eukaryota</taxon>
        <taxon>Metazoa</taxon>
        <taxon>Ecdysozoa</taxon>
        <taxon>Nematoda</taxon>
        <taxon>Chromadorea</taxon>
        <taxon>Rhabditida</taxon>
        <taxon>Tylenchina</taxon>
        <taxon>Panagrolaimomorpha</taxon>
        <taxon>Panagrolaimoidea</taxon>
        <taxon>Panagrolaimidae</taxon>
        <taxon>Panagrolaimus</taxon>
    </lineage>
</organism>
<dbReference type="EC" id="3.4.19.12" evidence="2"/>
<dbReference type="PROSITE" id="PS50235">
    <property type="entry name" value="USP_3"/>
    <property type="match status" value="1"/>
</dbReference>
<evidence type="ECO:0000256" key="2">
    <source>
        <dbReference type="ARBA" id="ARBA00012759"/>
    </source>
</evidence>
<dbReference type="InterPro" id="IPR001394">
    <property type="entry name" value="Peptidase_C19_UCH"/>
</dbReference>
<dbReference type="Gene3D" id="3.90.70.10">
    <property type="entry name" value="Cysteine proteinases"/>
    <property type="match status" value="1"/>
</dbReference>
<dbReference type="InterPro" id="IPR038765">
    <property type="entry name" value="Papain-like_cys_pep_sf"/>
</dbReference>
<dbReference type="WBParaSite" id="PDA_v2.g20818.t1">
    <property type="protein sequence ID" value="PDA_v2.g20818.t1"/>
    <property type="gene ID" value="PDA_v2.g20818"/>
</dbReference>
<dbReference type="InterPro" id="IPR018200">
    <property type="entry name" value="USP_CS"/>
</dbReference>
<name>A0A914PWR7_9BILA</name>
<evidence type="ECO:0000313" key="4">
    <source>
        <dbReference type="Proteomes" id="UP000887578"/>
    </source>
</evidence>
<dbReference type="Proteomes" id="UP000887578">
    <property type="component" value="Unplaced"/>
</dbReference>
<evidence type="ECO:0000256" key="1">
    <source>
        <dbReference type="ARBA" id="ARBA00000707"/>
    </source>
</evidence>
<feature type="domain" description="USP" evidence="3">
    <location>
        <begin position="48"/>
        <end position="145"/>
    </location>
</feature>
<protein>
    <recommendedName>
        <fullName evidence="2">ubiquitinyl hydrolase 1</fullName>
        <ecNumber evidence="2">3.4.19.12</ecNumber>
    </recommendedName>
</protein>
<sequence>MAAAEEKYLFPERAAKKLEQQIHVSLEELSSVLNYIDTINNGPPKPAKGLSNLGNTCFFNSTMQCLMHTHPLYDWLTKVTEEKQLIIKKGTVVVNEKKVEVPDTEITLKENTQLSLVSALQRFLAEFRVGRNPNPSPLLQQIAVK</sequence>
<comment type="catalytic activity">
    <reaction evidence="1">
        <text>Thiol-dependent hydrolysis of ester, thioester, amide, peptide and isopeptide bonds formed by the C-terminal Gly of ubiquitin (a 76-residue protein attached to proteins as an intracellular targeting signal).</text>
        <dbReference type="EC" id="3.4.19.12"/>
    </reaction>
</comment>
<dbReference type="InterPro" id="IPR028889">
    <property type="entry name" value="USP"/>
</dbReference>
<dbReference type="PANTHER" id="PTHR21646">
    <property type="entry name" value="UBIQUITIN CARBOXYL-TERMINAL HYDROLASE"/>
    <property type="match status" value="1"/>
</dbReference>
<proteinExistence type="predicted"/>
<keyword evidence="4" id="KW-1185">Reference proteome</keyword>
<dbReference type="AlphaFoldDB" id="A0A914PWR7"/>
<accession>A0A914PWR7</accession>
<dbReference type="SUPFAM" id="SSF54001">
    <property type="entry name" value="Cysteine proteinases"/>
    <property type="match status" value="1"/>
</dbReference>
<evidence type="ECO:0000259" key="3">
    <source>
        <dbReference type="PROSITE" id="PS50235"/>
    </source>
</evidence>
<dbReference type="PROSITE" id="PS00972">
    <property type="entry name" value="USP_1"/>
    <property type="match status" value="1"/>
</dbReference>
<dbReference type="GO" id="GO:0016579">
    <property type="term" value="P:protein deubiquitination"/>
    <property type="evidence" value="ECO:0007669"/>
    <property type="project" value="InterPro"/>
</dbReference>
<dbReference type="GO" id="GO:0004843">
    <property type="term" value="F:cysteine-type deubiquitinase activity"/>
    <property type="evidence" value="ECO:0007669"/>
    <property type="project" value="UniProtKB-EC"/>
</dbReference>
<evidence type="ECO:0000313" key="5">
    <source>
        <dbReference type="WBParaSite" id="PDA_v2.g20818.t1"/>
    </source>
</evidence>
<dbReference type="PANTHER" id="PTHR21646:SF39">
    <property type="entry name" value="UBIQUITIN CARBOXYL-TERMINAL HYDROLASE 16"/>
    <property type="match status" value="1"/>
</dbReference>
<dbReference type="InterPro" id="IPR050185">
    <property type="entry name" value="Ub_carboxyl-term_hydrolase"/>
</dbReference>
<dbReference type="Pfam" id="PF00443">
    <property type="entry name" value="UCH"/>
    <property type="match status" value="1"/>
</dbReference>
<reference evidence="5" key="1">
    <citation type="submission" date="2022-11" db="UniProtKB">
        <authorList>
            <consortium name="WormBaseParasite"/>
        </authorList>
    </citation>
    <scope>IDENTIFICATION</scope>
</reference>